<dbReference type="Proteomes" id="UP001143480">
    <property type="component" value="Unassembled WGS sequence"/>
</dbReference>
<evidence type="ECO:0000313" key="3">
    <source>
        <dbReference type="Proteomes" id="UP001143480"/>
    </source>
</evidence>
<sequence length="175" mass="19744">MDHGCVGIDLELADVAAARYQHAFCLDSGRDCAHDPNCYENLVRLVGLGPSEFLAFRRFTDINETMQRTGMGYEAEPQYYPVPAADPDDEQAQQRRRAADLRDRSQTVPGKSGIPAFKLRSNDRWVVTSREIDEALLAYASVPPEQRASLEADPRWASWLQWLVLARERGGFEAE</sequence>
<evidence type="ECO:0000256" key="1">
    <source>
        <dbReference type="SAM" id="MobiDB-lite"/>
    </source>
</evidence>
<dbReference type="EMBL" id="BSFP01000026">
    <property type="protein sequence ID" value="GLL02780.1"/>
    <property type="molecule type" value="Genomic_DNA"/>
</dbReference>
<protein>
    <submittedName>
        <fullName evidence="2">Uncharacterized protein</fullName>
    </submittedName>
</protein>
<organism evidence="2 3">
    <name type="scientific">Dactylosporangium matsuzakiense</name>
    <dbReference type="NCBI Taxonomy" id="53360"/>
    <lineage>
        <taxon>Bacteria</taxon>
        <taxon>Bacillati</taxon>
        <taxon>Actinomycetota</taxon>
        <taxon>Actinomycetes</taxon>
        <taxon>Micromonosporales</taxon>
        <taxon>Micromonosporaceae</taxon>
        <taxon>Dactylosporangium</taxon>
    </lineage>
</organism>
<reference evidence="2" key="1">
    <citation type="journal article" date="2014" name="Int. J. Syst. Evol. Microbiol.">
        <title>Complete genome sequence of Corynebacterium casei LMG S-19264T (=DSM 44701T), isolated from a smear-ripened cheese.</title>
        <authorList>
            <consortium name="US DOE Joint Genome Institute (JGI-PGF)"/>
            <person name="Walter F."/>
            <person name="Albersmeier A."/>
            <person name="Kalinowski J."/>
            <person name="Ruckert C."/>
        </authorList>
    </citation>
    <scope>NUCLEOTIDE SEQUENCE</scope>
    <source>
        <strain evidence="2">VKM Ac-1321</strain>
    </source>
</reference>
<comment type="caution">
    <text evidence="2">The sequence shown here is derived from an EMBL/GenBank/DDBJ whole genome shotgun (WGS) entry which is preliminary data.</text>
</comment>
<reference evidence="2" key="2">
    <citation type="submission" date="2023-01" db="EMBL/GenBank/DDBJ databases">
        <authorList>
            <person name="Sun Q."/>
            <person name="Evtushenko L."/>
        </authorList>
    </citation>
    <scope>NUCLEOTIDE SEQUENCE</scope>
    <source>
        <strain evidence="2">VKM Ac-1321</strain>
    </source>
</reference>
<evidence type="ECO:0000313" key="2">
    <source>
        <dbReference type="EMBL" id="GLL02780.1"/>
    </source>
</evidence>
<feature type="region of interest" description="Disordered" evidence="1">
    <location>
        <begin position="83"/>
        <end position="113"/>
    </location>
</feature>
<name>A0A9W6KMA4_9ACTN</name>
<gene>
    <name evidence="2" type="ORF">GCM10017581_045220</name>
</gene>
<dbReference type="AlphaFoldDB" id="A0A9W6KMA4"/>
<keyword evidence="3" id="KW-1185">Reference proteome</keyword>
<accession>A0A9W6KMA4</accession>
<proteinExistence type="predicted"/>